<feature type="active site" description="Proton donor" evidence="6">
    <location>
        <position position="453"/>
    </location>
</feature>
<dbReference type="InterPro" id="IPR001578">
    <property type="entry name" value="Peptidase_C12_UCH"/>
</dbReference>
<organism evidence="10 11">
    <name type="scientific">Cladosporium halotolerans</name>
    <dbReference type="NCBI Taxonomy" id="1052096"/>
    <lineage>
        <taxon>Eukaryota</taxon>
        <taxon>Fungi</taxon>
        <taxon>Dikarya</taxon>
        <taxon>Ascomycota</taxon>
        <taxon>Pezizomycotina</taxon>
        <taxon>Dothideomycetes</taxon>
        <taxon>Dothideomycetidae</taxon>
        <taxon>Cladosporiales</taxon>
        <taxon>Cladosporiaceae</taxon>
        <taxon>Cladosporium</taxon>
    </lineage>
</organism>
<evidence type="ECO:0000256" key="7">
    <source>
        <dbReference type="RuleBase" id="RU361215"/>
    </source>
</evidence>
<dbReference type="InterPro" id="IPR036959">
    <property type="entry name" value="Peptidase_C12_UCH_sf"/>
</dbReference>
<proteinExistence type="inferred from homology"/>
<name>A0AB34KGZ3_9PEZI</name>
<dbReference type="GO" id="GO:0005737">
    <property type="term" value="C:cytoplasm"/>
    <property type="evidence" value="ECO:0007669"/>
    <property type="project" value="TreeGrafter"/>
</dbReference>
<feature type="compositionally biased region" description="Basic and acidic residues" evidence="8">
    <location>
        <begin position="333"/>
        <end position="347"/>
    </location>
</feature>
<evidence type="ECO:0000313" key="11">
    <source>
        <dbReference type="Proteomes" id="UP000803884"/>
    </source>
</evidence>
<evidence type="ECO:0000256" key="3">
    <source>
        <dbReference type="ARBA" id="ARBA00022786"/>
    </source>
</evidence>
<evidence type="ECO:0000256" key="6">
    <source>
        <dbReference type="PROSITE-ProRule" id="PRU01393"/>
    </source>
</evidence>
<dbReference type="PANTHER" id="PTHR10589:SF29">
    <property type="entry name" value="UBIQUITIN CARBOXYL-TERMINAL HYDROLASE"/>
    <property type="match status" value="1"/>
</dbReference>
<accession>A0AB34KGZ3</accession>
<comment type="caution">
    <text evidence="10">The sequence shown here is derived from an EMBL/GenBank/DDBJ whole genome shotgun (WGS) entry which is preliminary data.</text>
</comment>
<feature type="compositionally biased region" description="Low complexity" evidence="8">
    <location>
        <begin position="220"/>
        <end position="229"/>
    </location>
</feature>
<sequence>MAPKKRKSNAIAQIDRDTFPGWVEMESEPAFFNVMLRDLGVHGVRMQELYSLDDEFLAMLPKPVHALIFLFRYRQTDQNDLGDHCPEKIWFAEQVPEFACGTFALLNIVNNIPGLQVGKELHEFKESTAGMTPHDRGNAVDSFTFMKRIHNSFANKEDLEQANAHLQEKLQKARKRQAVAKARETKAAKAAQKAKTKSPPQPPQNTRSSKRIASEKKSESSASTPAKAADSPGNTPSKLNGTKRKLSESDLSEANEPAEATKATACKKQKLKTSDDQPASDDAKHAEATNSPDSTTSKPNGTKRKLSESEPSEANEPDEGPEATPSKKQKHKTSTDKPASDEGENGKASDSIDSTSIEPNGTKKKLPESEPSETIEPTEATTPKKLKLKATKNKPLSEDADYTAPASAAQQEEETQPQPRRSGRKPQPRKDPKPALQQQPSDVSSDDESAGFHFCAYLPIGDSVWKLDGMDPFPQDMGPVEDGKDWLSVAQPALMRRMMQYAAGAIEFNLMAVVHDPMIAYVEALAANAKLLVAVEEKLADLVEDWRELVEESDDEDAIRAACSDLGLSNVDIEKAEIGERDSRSLADAEDLDQLLNLRKKTLVQQVGLRRACADEMELVQSDEEKASIRRSEYTAVAQK</sequence>
<dbReference type="EMBL" id="JAAQHG020000037">
    <property type="protein sequence ID" value="KAL1583236.1"/>
    <property type="molecule type" value="Genomic_DNA"/>
</dbReference>
<dbReference type="RefSeq" id="XP_069226343.1">
    <property type="nucleotide sequence ID" value="XM_069376455.1"/>
</dbReference>
<keyword evidence="3 6" id="KW-0833">Ubl conjugation pathway</keyword>
<dbReference type="AlphaFoldDB" id="A0AB34KGZ3"/>
<dbReference type="PANTHER" id="PTHR10589">
    <property type="entry name" value="UBIQUITIN CARBOXYL-TERMINAL HYDROLASE"/>
    <property type="match status" value="1"/>
</dbReference>
<feature type="active site" description="Nucleophile" evidence="6">
    <location>
        <position position="100"/>
    </location>
</feature>
<feature type="compositionally biased region" description="Polar residues" evidence="8">
    <location>
        <begin position="288"/>
        <end position="300"/>
    </location>
</feature>
<evidence type="ECO:0000256" key="2">
    <source>
        <dbReference type="ARBA" id="ARBA00022670"/>
    </source>
</evidence>
<protein>
    <recommendedName>
        <fullName evidence="7">Ubiquitin carboxyl-terminal hydrolase</fullName>
        <ecNumber evidence="7">3.4.19.12</ecNumber>
    </recommendedName>
</protein>
<dbReference type="GO" id="GO:0016579">
    <property type="term" value="P:protein deubiquitination"/>
    <property type="evidence" value="ECO:0007669"/>
    <property type="project" value="TreeGrafter"/>
</dbReference>
<dbReference type="Gene3D" id="3.40.532.10">
    <property type="entry name" value="Peptidase C12, ubiquitin carboxyl-terminal hydrolase"/>
    <property type="match status" value="2"/>
</dbReference>
<dbReference type="GeneID" id="96009293"/>
<feature type="site" description="Transition state stabilizer" evidence="6">
    <location>
        <position position="94"/>
    </location>
</feature>
<keyword evidence="4 6" id="KW-0378">Hydrolase</keyword>
<dbReference type="InterPro" id="IPR038765">
    <property type="entry name" value="Papain-like_cys_pep_sf"/>
</dbReference>
<comment type="catalytic activity">
    <reaction evidence="1 6 7">
        <text>Thiol-dependent hydrolysis of ester, thioester, amide, peptide and isopeptide bonds formed by the C-terminal Gly of ubiquitin (a 76-residue protein attached to proteins as an intracellular targeting signal).</text>
        <dbReference type="EC" id="3.4.19.12"/>
    </reaction>
</comment>
<evidence type="ECO:0000256" key="8">
    <source>
        <dbReference type="SAM" id="MobiDB-lite"/>
    </source>
</evidence>
<dbReference type="PRINTS" id="PR00707">
    <property type="entry name" value="UBCTHYDRLASE"/>
</dbReference>
<feature type="site" description="Important for enzyme activity" evidence="6">
    <location>
        <position position="468"/>
    </location>
</feature>
<dbReference type="GO" id="GO:0004843">
    <property type="term" value="F:cysteine-type deubiquitinase activity"/>
    <property type="evidence" value="ECO:0007669"/>
    <property type="project" value="UniProtKB-UniRule"/>
</dbReference>
<keyword evidence="11" id="KW-1185">Reference proteome</keyword>
<feature type="compositionally biased region" description="Low complexity" evidence="8">
    <location>
        <begin position="372"/>
        <end position="383"/>
    </location>
</feature>
<keyword evidence="2 6" id="KW-0645">Protease</keyword>
<dbReference type="SUPFAM" id="SSF54001">
    <property type="entry name" value="Cysteine proteinases"/>
    <property type="match status" value="2"/>
</dbReference>
<feature type="domain" description="UCH catalytic" evidence="9">
    <location>
        <begin position="21"/>
        <end position="515"/>
    </location>
</feature>
<dbReference type="Pfam" id="PF01088">
    <property type="entry name" value="Peptidase_C12"/>
    <property type="match status" value="2"/>
</dbReference>
<keyword evidence="5 6" id="KW-0788">Thiol protease</keyword>
<gene>
    <name evidence="10" type="ORF">WHR41_07851</name>
</gene>
<evidence type="ECO:0000259" key="9">
    <source>
        <dbReference type="PROSITE" id="PS52048"/>
    </source>
</evidence>
<feature type="compositionally biased region" description="Acidic residues" evidence="8">
    <location>
        <begin position="310"/>
        <end position="321"/>
    </location>
</feature>
<feature type="region of interest" description="Disordered" evidence="8">
    <location>
        <begin position="169"/>
        <end position="448"/>
    </location>
</feature>
<comment type="similarity">
    <text evidence="6 7">Belongs to the peptidase C12 family.</text>
</comment>
<feature type="compositionally biased region" description="Low complexity" evidence="8">
    <location>
        <begin position="403"/>
        <end position="420"/>
    </location>
</feature>
<dbReference type="GO" id="GO:0006511">
    <property type="term" value="P:ubiquitin-dependent protein catabolic process"/>
    <property type="evidence" value="ECO:0007669"/>
    <property type="project" value="UniProtKB-UniRule"/>
</dbReference>
<dbReference type="PROSITE" id="PS52048">
    <property type="entry name" value="UCH_DOMAIN"/>
    <property type="match status" value="1"/>
</dbReference>
<dbReference type="Proteomes" id="UP000803884">
    <property type="component" value="Unassembled WGS sequence"/>
</dbReference>
<evidence type="ECO:0000256" key="5">
    <source>
        <dbReference type="ARBA" id="ARBA00022807"/>
    </source>
</evidence>
<dbReference type="EC" id="3.4.19.12" evidence="7"/>
<evidence type="ECO:0000313" key="10">
    <source>
        <dbReference type="EMBL" id="KAL1583236.1"/>
    </source>
</evidence>
<evidence type="ECO:0000256" key="4">
    <source>
        <dbReference type="ARBA" id="ARBA00022801"/>
    </source>
</evidence>
<reference evidence="10 11" key="1">
    <citation type="journal article" date="2020" name="Microbiol. Resour. Announc.">
        <title>Draft Genome Sequence of a Cladosporium Species Isolated from the Mesophotic Ascidian Didemnum maculosum.</title>
        <authorList>
            <person name="Gioti A."/>
            <person name="Siaperas R."/>
            <person name="Nikolaivits E."/>
            <person name="Le Goff G."/>
            <person name="Ouazzani J."/>
            <person name="Kotoulas G."/>
            <person name="Topakas E."/>
        </authorList>
    </citation>
    <scope>NUCLEOTIDE SEQUENCE [LARGE SCALE GENOMIC DNA]</scope>
    <source>
        <strain evidence="10 11">TM138-S3</strain>
    </source>
</reference>
<evidence type="ECO:0000256" key="1">
    <source>
        <dbReference type="ARBA" id="ARBA00000707"/>
    </source>
</evidence>